<dbReference type="Proteomes" id="UP001189000">
    <property type="component" value="Unassembled WGS sequence"/>
</dbReference>
<comment type="caution">
    <text evidence="1">The sequence shown here is derived from an EMBL/GenBank/DDBJ whole genome shotgun (WGS) entry which is preliminary data.</text>
</comment>
<evidence type="ECO:0000313" key="2">
    <source>
        <dbReference type="Proteomes" id="UP001189000"/>
    </source>
</evidence>
<dbReference type="AlphaFoldDB" id="A0AAE4P2S5"/>
<organism evidence="1 2">
    <name type="scientific">Elizabethkingia anophelis</name>
    <dbReference type="NCBI Taxonomy" id="1117645"/>
    <lineage>
        <taxon>Bacteria</taxon>
        <taxon>Pseudomonadati</taxon>
        <taxon>Bacteroidota</taxon>
        <taxon>Flavobacteriia</taxon>
        <taxon>Flavobacteriales</taxon>
        <taxon>Weeksellaceae</taxon>
        <taxon>Elizabethkingia</taxon>
    </lineage>
</organism>
<name>A0AAE4P2S5_9FLAO</name>
<reference evidence="1" key="1">
    <citation type="submission" date="2023-02" db="EMBL/GenBank/DDBJ databases">
        <title>Elizabethkingia anophelis draft genomes.</title>
        <authorList>
            <person name="Nicholson A.C."/>
            <person name="Whitney A.M."/>
            <person name="Humrighouse B.W."/>
            <person name="Villarma A."/>
            <person name="Bell M."/>
            <person name="Mcquiston J."/>
        </authorList>
    </citation>
    <scope>NUCLEOTIDE SEQUENCE</scope>
    <source>
        <strain evidence="1">B4955</strain>
    </source>
</reference>
<protein>
    <submittedName>
        <fullName evidence="1">Uncharacterized protein</fullName>
    </submittedName>
</protein>
<dbReference type="EMBL" id="NWGY01000015">
    <property type="protein sequence ID" value="MDV3665443.1"/>
    <property type="molecule type" value="Genomic_DNA"/>
</dbReference>
<proteinExistence type="predicted"/>
<evidence type="ECO:0000313" key="1">
    <source>
        <dbReference type="EMBL" id="MDV3665443.1"/>
    </source>
</evidence>
<accession>A0AAE4P2S5</accession>
<sequence length="108" mass="12930">MTITTLHLKEALAFDSIYQVLSWYDRANAHLFLLNKSDELTPRVSKLTMLVAEHHLESPKMRYKEDRACYYKQEYKDCPFDEMPSEWQPLDQYRAFNPEVTKLIKNLK</sequence>
<gene>
    <name evidence="1" type="ORF">CMU51_15440</name>
</gene>